<dbReference type="AlphaFoldDB" id="X1SUU1"/>
<accession>X1SUU1</accession>
<gene>
    <name evidence="1" type="ORF">S12H4_19302</name>
</gene>
<comment type="caution">
    <text evidence="1">The sequence shown here is derived from an EMBL/GenBank/DDBJ whole genome shotgun (WGS) entry which is preliminary data.</text>
</comment>
<protein>
    <submittedName>
        <fullName evidence="1">Uncharacterized protein</fullName>
    </submittedName>
</protein>
<dbReference type="EMBL" id="BARW01009638">
    <property type="protein sequence ID" value="GAI82911.1"/>
    <property type="molecule type" value="Genomic_DNA"/>
</dbReference>
<feature type="non-terminal residue" evidence="1">
    <location>
        <position position="62"/>
    </location>
</feature>
<evidence type="ECO:0000313" key="1">
    <source>
        <dbReference type="EMBL" id="GAI82911.1"/>
    </source>
</evidence>
<organism evidence="1">
    <name type="scientific">marine sediment metagenome</name>
    <dbReference type="NCBI Taxonomy" id="412755"/>
    <lineage>
        <taxon>unclassified sequences</taxon>
        <taxon>metagenomes</taxon>
        <taxon>ecological metagenomes</taxon>
    </lineage>
</organism>
<reference evidence="1" key="1">
    <citation type="journal article" date="2014" name="Front. Microbiol.">
        <title>High frequency of phylogenetically diverse reductive dehalogenase-homologous genes in deep subseafloor sedimentary metagenomes.</title>
        <authorList>
            <person name="Kawai M."/>
            <person name="Futagami T."/>
            <person name="Toyoda A."/>
            <person name="Takaki Y."/>
            <person name="Nishi S."/>
            <person name="Hori S."/>
            <person name="Arai W."/>
            <person name="Tsubouchi T."/>
            <person name="Morono Y."/>
            <person name="Uchiyama I."/>
            <person name="Ito T."/>
            <person name="Fujiyama A."/>
            <person name="Inagaki F."/>
            <person name="Takami H."/>
        </authorList>
    </citation>
    <scope>NUCLEOTIDE SEQUENCE</scope>
    <source>
        <strain evidence="1">Expedition CK06-06</strain>
    </source>
</reference>
<proteinExistence type="predicted"/>
<name>X1SUU1_9ZZZZ</name>
<sequence length="62" mass="6669">MPALDARGLSGSLVTLTLAHSYADEWSGVVAKLYEAFTLFDKRLSKHYAKAGSIGKLKALEA</sequence>